<evidence type="ECO:0000256" key="1">
    <source>
        <dbReference type="SAM" id="MobiDB-lite"/>
    </source>
</evidence>
<proteinExistence type="predicted"/>
<reference evidence="3" key="1">
    <citation type="submission" date="2021-01" db="EMBL/GenBank/DDBJ databases">
        <authorList>
            <person name="Corre E."/>
            <person name="Pelletier E."/>
            <person name="Niang G."/>
            <person name="Scheremetjew M."/>
            <person name="Finn R."/>
            <person name="Kale V."/>
            <person name="Holt S."/>
            <person name="Cochrane G."/>
            <person name="Meng A."/>
            <person name="Brown T."/>
            <person name="Cohen L."/>
        </authorList>
    </citation>
    <scope>NUCLEOTIDE SEQUENCE</scope>
    <source>
        <strain evidence="3">CCMP 1866</strain>
    </source>
</reference>
<feature type="region of interest" description="Disordered" evidence="1">
    <location>
        <begin position="1"/>
        <end position="38"/>
    </location>
</feature>
<name>A0A7S2QUU9_9STRA</name>
<dbReference type="EMBL" id="HBHE01000359">
    <property type="protein sequence ID" value="CAD9652678.1"/>
    <property type="molecule type" value="Transcribed_RNA"/>
</dbReference>
<protein>
    <submittedName>
        <fullName evidence="3">Uncharacterized protein</fullName>
    </submittedName>
</protein>
<accession>A0A7S2QUU9</accession>
<evidence type="ECO:0000313" key="3">
    <source>
        <dbReference type="EMBL" id="CAD9652678.1"/>
    </source>
</evidence>
<organism evidence="3">
    <name type="scientific">Triparma pacifica</name>
    <dbReference type="NCBI Taxonomy" id="91992"/>
    <lineage>
        <taxon>Eukaryota</taxon>
        <taxon>Sar</taxon>
        <taxon>Stramenopiles</taxon>
        <taxon>Ochrophyta</taxon>
        <taxon>Bolidophyceae</taxon>
        <taxon>Parmales</taxon>
        <taxon>Triparmaceae</taxon>
        <taxon>Triparma</taxon>
    </lineage>
</organism>
<feature type="region of interest" description="Disordered" evidence="1">
    <location>
        <begin position="137"/>
        <end position="156"/>
    </location>
</feature>
<feature type="compositionally biased region" description="Polar residues" evidence="1">
    <location>
        <begin position="1"/>
        <end position="10"/>
    </location>
</feature>
<keyword evidence="2" id="KW-1133">Transmembrane helix</keyword>
<keyword evidence="2" id="KW-0812">Transmembrane</keyword>
<dbReference type="AlphaFoldDB" id="A0A7S2QUU9"/>
<gene>
    <name evidence="3" type="ORF">TPAC0785_LOCUS222</name>
</gene>
<feature type="compositionally biased region" description="Basic and acidic residues" evidence="1">
    <location>
        <begin position="11"/>
        <end position="36"/>
    </location>
</feature>
<sequence length="463" mass="51966">MEAGNQSYQHTKPDDPNDLRNDDDWDDTTEKYRGDKGCCSSFSVSQIAPDSDPDQRPHIRRGCIVSGDLKPGADFQSIQRNNQTKLETTKHGRLECRHPTNKCGLPDWCYSWLFTILIFCFLILVSMVGDDVEVEEEEESSNFGGFDDDEEDDDSLECTDEYGNQTECLDPKIPLLIIIGVLYVISSCCLCCGRVAQSVIYNSGTKDEVDASVQKVKENPVKIYISVICSHHESDGEGSGHTVITYSEQTPVSIGSCLDLSKGRIDYGHYHSILIRQTLEVCCGEPENANKLEEMRLAALERCKGKDKSVVAEIQYQIKGFKELLSVVPPERKLCINRYVLCLSNILLISPLWYMWFYLCGSGFVEFQHKKVFFFNQAPTGVPQQGQVQPFAAPGAGVQMMPMGGQPGMMPMAQQGMMPMAQPGMTPEQQLAQMQQQTAMMQQQMQQQQQMMMMAQQPQQATM</sequence>
<feature type="transmembrane region" description="Helical" evidence="2">
    <location>
        <begin position="173"/>
        <end position="196"/>
    </location>
</feature>
<feature type="transmembrane region" description="Helical" evidence="2">
    <location>
        <begin position="339"/>
        <end position="359"/>
    </location>
</feature>
<evidence type="ECO:0000256" key="2">
    <source>
        <dbReference type="SAM" id="Phobius"/>
    </source>
</evidence>
<keyword evidence="2" id="KW-0472">Membrane</keyword>
<feature type="transmembrane region" description="Helical" evidence="2">
    <location>
        <begin position="108"/>
        <end position="128"/>
    </location>
</feature>